<keyword evidence="1" id="KW-0812">Transmembrane</keyword>
<dbReference type="EMBL" id="ASRX01000014">
    <property type="protein sequence ID" value="EYF06719.1"/>
    <property type="molecule type" value="Genomic_DNA"/>
</dbReference>
<keyword evidence="3" id="KW-1185">Reference proteome</keyword>
<feature type="transmembrane region" description="Helical" evidence="1">
    <location>
        <begin position="211"/>
        <end position="232"/>
    </location>
</feature>
<keyword evidence="1" id="KW-1133">Transmembrane helix</keyword>
<gene>
    <name evidence="2" type="ORF">CAP_1416</name>
</gene>
<dbReference type="AlphaFoldDB" id="A0A017TBU7"/>
<feature type="transmembrane region" description="Helical" evidence="1">
    <location>
        <begin position="286"/>
        <end position="304"/>
    </location>
</feature>
<dbReference type="Proteomes" id="UP000019678">
    <property type="component" value="Unassembled WGS sequence"/>
</dbReference>
<keyword evidence="1" id="KW-0472">Membrane</keyword>
<evidence type="ECO:0000256" key="1">
    <source>
        <dbReference type="SAM" id="Phobius"/>
    </source>
</evidence>
<dbReference type="STRING" id="1192034.CAP_1416"/>
<protein>
    <recommendedName>
        <fullName evidence="4">PEGA domain-containing protein</fullName>
    </recommendedName>
</protein>
<evidence type="ECO:0000313" key="3">
    <source>
        <dbReference type="Proteomes" id="UP000019678"/>
    </source>
</evidence>
<reference evidence="2 3" key="1">
    <citation type="submission" date="2013-05" db="EMBL/GenBank/DDBJ databases">
        <title>Genome assembly of Chondromyces apiculatus DSM 436.</title>
        <authorList>
            <person name="Sharma G."/>
            <person name="Khatri I."/>
            <person name="Kaur C."/>
            <person name="Mayilraj S."/>
            <person name="Subramanian S."/>
        </authorList>
    </citation>
    <scope>NUCLEOTIDE SEQUENCE [LARGE SCALE GENOMIC DNA]</scope>
    <source>
        <strain evidence="2 3">DSM 436</strain>
    </source>
</reference>
<organism evidence="2 3">
    <name type="scientific">Chondromyces apiculatus DSM 436</name>
    <dbReference type="NCBI Taxonomy" id="1192034"/>
    <lineage>
        <taxon>Bacteria</taxon>
        <taxon>Pseudomonadati</taxon>
        <taxon>Myxococcota</taxon>
        <taxon>Polyangia</taxon>
        <taxon>Polyangiales</taxon>
        <taxon>Polyangiaceae</taxon>
        <taxon>Chondromyces</taxon>
    </lineage>
</organism>
<proteinExistence type="predicted"/>
<accession>A0A017TBU7</accession>
<name>A0A017TBU7_9BACT</name>
<evidence type="ECO:0000313" key="2">
    <source>
        <dbReference type="EMBL" id="EYF06719.1"/>
    </source>
</evidence>
<evidence type="ECO:0008006" key="4">
    <source>
        <dbReference type="Google" id="ProtNLM"/>
    </source>
</evidence>
<comment type="caution">
    <text evidence="2">The sequence shown here is derived from an EMBL/GenBank/DDBJ whole genome shotgun (WGS) entry which is preliminary data.</text>
</comment>
<dbReference type="eggNOG" id="ENOG5030CTT">
    <property type="taxonomic scope" value="Bacteria"/>
</dbReference>
<sequence>MAIQTGEAYDQAESLTKALRAAIKAVPGWSLAEGDYALEVLTLSLKCSDVPDAACQSRIADQIKADRFIWGNLTQKGNLVTGQLHLWSRGQGTTSTPIEYSANLTEANDEALRRVATDSIQALTGGPPKGAIHIKAGAISGQVFIDGQPVGALTNGEGTFPVAAGKHRVLVKATGYFDAEATVDAKATGAADVVLTPVPSNTSEPLNWRRIGGFVGIGGGVALGAVGLVSVFQVNGTRNNEAVQDYRGTVQGNLCESARNGTTGHTREAEVAQNCDKARTFEIMQAIFFPLAAVSAGAGVYLLATSGDSADTSGTGWTFQPSVGLESGSMSATYRW</sequence>